<dbReference type="GO" id="GO:0017004">
    <property type="term" value="P:cytochrome complex assembly"/>
    <property type="evidence" value="ECO:0007669"/>
    <property type="project" value="UniProtKB-KW"/>
</dbReference>
<evidence type="ECO:0000313" key="8">
    <source>
        <dbReference type="EMBL" id="ACV28577.1"/>
    </source>
</evidence>
<dbReference type="eggNOG" id="COG1333">
    <property type="taxonomic scope" value="Bacteria"/>
</dbReference>
<keyword evidence="2 6" id="KW-0812">Transmembrane</keyword>
<keyword evidence="9" id="KW-1185">Reference proteome</keyword>
<dbReference type="Proteomes" id="UP000002294">
    <property type="component" value="Chromosome"/>
</dbReference>
<keyword evidence="5 6" id="KW-0472">Membrane</keyword>
<gene>
    <name evidence="8" type="ordered locus">Apre_0530</name>
</gene>
<comment type="subcellular location">
    <subcellularLocation>
        <location evidence="1">Membrane</location>
        <topology evidence="1">Multi-pass membrane protein</topology>
    </subcellularLocation>
</comment>
<dbReference type="PANTHER" id="PTHR31566:SF0">
    <property type="entry name" value="CYTOCHROME C BIOGENESIS PROTEIN CCS1, CHLOROPLASTIC"/>
    <property type="match status" value="1"/>
</dbReference>
<dbReference type="AlphaFoldDB" id="C7RGG6"/>
<feature type="transmembrane region" description="Helical" evidence="6">
    <location>
        <begin position="71"/>
        <end position="88"/>
    </location>
</feature>
<accession>C7RGG6</accession>
<evidence type="ECO:0000313" key="9">
    <source>
        <dbReference type="Proteomes" id="UP000002294"/>
    </source>
</evidence>
<reference evidence="8 9" key="1">
    <citation type="journal article" date="2009" name="Stand. Genomic Sci.">
        <title>Complete genome sequence of Anaerococcus prevotii type strain (PC1).</title>
        <authorList>
            <person name="Labutti K."/>
            <person name="Pukall R."/>
            <person name="Steenblock K."/>
            <person name="Glavina Del Rio T."/>
            <person name="Tice H."/>
            <person name="Copeland A."/>
            <person name="Cheng J.F."/>
            <person name="Lucas S."/>
            <person name="Chen F."/>
            <person name="Nolan M."/>
            <person name="Bruce D."/>
            <person name="Goodwin L."/>
            <person name="Pitluck S."/>
            <person name="Ivanova N."/>
            <person name="Mavromatis K."/>
            <person name="Ovchinnikova G."/>
            <person name="Pati A."/>
            <person name="Chen A."/>
            <person name="Palaniappan K."/>
            <person name="Land M."/>
            <person name="Hauser L."/>
            <person name="Chang Y.J."/>
            <person name="Jeffries C.D."/>
            <person name="Chain P."/>
            <person name="Saunders E."/>
            <person name="Brettin T."/>
            <person name="Detter J.C."/>
            <person name="Han C."/>
            <person name="Goker M."/>
            <person name="Bristow J."/>
            <person name="Eisen J.A."/>
            <person name="Markowitz V."/>
            <person name="Hugenholtz P."/>
            <person name="Kyrpides N.C."/>
            <person name="Klenk H.P."/>
            <person name="Lapidus A."/>
        </authorList>
    </citation>
    <scope>NUCLEOTIDE SEQUENCE [LARGE SCALE GENOMIC DNA]</scope>
    <source>
        <strain evidence="9">ATCC 9321 / DSM 20548 / JCM 6508 / NCTC 11806 / PC1</strain>
    </source>
</reference>
<feature type="domain" description="ResB-like" evidence="7">
    <location>
        <begin position="352"/>
        <end position="398"/>
    </location>
</feature>
<dbReference type="RefSeq" id="WP_015777488.1">
    <property type="nucleotide sequence ID" value="NC_013171.1"/>
</dbReference>
<dbReference type="EMBL" id="CP001708">
    <property type="protein sequence ID" value="ACV28577.1"/>
    <property type="molecule type" value="Genomic_DNA"/>
</dbReference>
<evidence type="ECO:0000256" key="2">
    <source>
        <dbReference type="ARBA" id="ARBA00022692"/>
    </source>
</evidence>
<feature type="transmembrane region" description="Helical" evidence="6">
    <location>
        <begin position="153"/>
        <end position="173"/>
    </location>
</feature>
<dbReference type="KEGG" id="apr:Apre_0530"/>
<organism evidence="8 9">
    <name type="scientific">Anaerococcus prevotii (strain ATCC 9321 / DSM 20548 / JCM 6508 / NCTC 11806 / PC1)</name>
    <name type="common">Peptostreptococcus prevotii</name>
    <name type="synonym">Peptococcus prevotii</name>
    <dbReference type="NCBI Taxonomy" id="525919"/>
    <lineage>
        <taxon>Bacteria</taxon>
        <taxon>Bacillati</taxon>
        <taxon>Bacillota</taxon>
        <taxon>Tissierellia</taxon>
        <taxon>Tissierellales</taxon>
        <taxon>Peptoniphilaceae</taxon>
        <taxon>Anaerococcus</taxon>
    </lineage>
</organism>
<dbReference type="InterPro" id="IPR023494">
    <property type="entry name" value="Cyt_c_bgen_Ccs1/CcsB/ResB"/>
</dbReference>
<evidence type="ECO:0000256" key="4">
    <source>
        <dbReference type="ARBA" id="ARBA00022989"/>
    </source>
</evidence>
<dbReference type="GO" id="GO:0016020">
    <property type="term" value="C:membrane"/>
    <property type="evidence" value="ECO:0007669"/>
    <property type="project" value="UniProtKB-SubCell"/>
</dbReference>
<dbReference type="Pfam" id="PF05140">
    <property type="entry name" value="ResB"/>
    <property type="match status" value="2"/>
</dbReference>
<feature type="transmembrane region" description="Helical" evidence="6">
    <location>
        <begin position="21"/>
        <end position="40"/>
    </location>
</feature>
<evidence type="ECO:0000256" key="1">
    <source>
        <dbReference type="ARBA" id="ARBA00004141"/>
    </source>
</evidence>
<sequence>MKNDNIIKRIFKSFYTMKFGIILLIVIALVSLIGTVIPQGNDPTFYRQGYSPLMAEVILAFNFDNLFFSKWYIFLTGLLLVNLFLCSINRARPIIKASFKDPDISKKIKNLDKFIEIKSESNDEKLFKDLGFGTFKEEEIDGKKIRYKFSNKIGHLGSWLTHLSIIIIILSFGCGRYLGFDEYVYGVPGETLELENSDYQIKIDNYNVLFREDFTVEQYITEMTILDKDGKSVKEGTSMVNHPLRFDKFSVYQNSTGWAVDALLFKDKKSYKEKILYNSEVFVEDDKKIALQLVDFYPDFDSANPTKPKTKSPFLKHPVALYALFYDGERVDMGLNHVGDPIEWEEYTFVLENPKMFTLLQVADDPGTSFALVGGAILLVGLFLAFYMNPKEMIVIEENGRKRLFVKQAKNDKIFERKIEKILEEMELR</sequence>
<evidence type="ECO:0000256" key="3">
    <source>
        <dbReference type="ARBA" id="ARBA00022748"/>
    </source>
</evidence>
<keyword evidence="3" id="KW-0201">Cytochrome c-type biogenesis</keyword>
<proteinExistence type="predicted"/>
<dbReference type="InterPro" id="IPR007816">
    <property type="entry name" value="ResB-like_domain"/>
</dbReference>
<protein>
    <submittedName>
        <fullName evidence="8">ResB family protein</fullName>
    </submittedName>
</protein>
<keyword evidence="4 6" id="KW-1133">Transmembrane helix</keyword>
<evidence type="ECO:0000259" key="7">
    <source>
        <dbReference type="Pfam" id="PF05140"/>
    </source>
</evidence>
<feature type="domain" description="ResB-like" evidence="7">
    <location>
        <begin position="17"/>
        <end position="265"/>
    </location>
</feature>
<feature type="transmembrane region" description="Helical" evidence="6">
    <location>
        <begin position="369"/>
        <end position="388"/>
    </location>
</feature>
<dbReference type="OrthoDB" id="9770923at2"/>
<name>C7RGG6_ANAPD</name>
<evidence type="ECO:0000256" key="6">
    <source>
        <dbReference type="SAM" id="Phobius"/>
    </source>
</evidence>
<dbReference type="PANTHER" id="PTHR31566">
    <property type="entry name" value="CYTOCHROME C BIOGENESIS PROTEIN CCS1, CHLOROPLASTIC"/>
    <property type="match status" value="1"/>
</dbReference>
<dbReference type="HOGENOM" id="CLU_034630_1_0_9"/>
<evidence type="ECO:0000256" key="5">
    <source>
        <dbReference type="ARBA" id="ARBA00023136"/>
    </source>
</evidence>